<reference evidence="1 2" key="1">
    <citation type="submission" date="2019-07" db="EMBL/GenBank/DDBJ databases">
        <title>De Novo Assembly of kiwifruit Actinidia rufa.</title>
        <authorList>
            <person name="Sugita-Konishi S."/>
            <person name="Sato K."/>
            <person name="Mori E."/>
            <person name="Abe Y."/>
            <person name="Kisaki G."/>
            <person name="Hamano K."/>
            <person name="Suezawa K."/>
            <person name="Otani M."/>
            <person name="Fukuda T."/>
            <person name="Manabe T."/>
            <person name="Gomi K."/>
            <person name="Tabuchi M."/>
            <person name="Akimitsu K."/>
            <person name="Kataoka I."/>
        </authorList>
    </citation>
    <scope>NUCLEOTIDE SEQUENCE [LARGE SCALE GENOMIC DNA]</scope>
    <source>
        <strain evidence="2">cv. Fuchu</strain>
    </source>
</reference>
<proteinExistence type="predicted"/>
<protein>
    <submittedName>
        <fullName evidence="1">Uncharacterized protein</fullName>
    </submittedName>
</protein>
<sequence>MPYGGSTMSVKVREEMESHNGLIHGRFGEVAHLAHRQGGEVRRSDHSGSLGKLDTDQGRCWRHDPFRRDAHLSPTIRWRISHYQFAPTRCAEVKHLGAPPHVVLSPLLVIVLPLLRREPRPCQLAISHSPKKLSRVQTLDSRVYPSRSTLAKVLEREATTAKLASSSMAVRNLILKHLRVNVRSITHNPSLSLFSSSGNLLRRHLSEEVKGSFLDKSEVTDRVVSVVKSSQKVDPSKVVFS</sequence>
<accession>A0A7J0GUV1</accession>
<keyword evidence="2" id="KW-1185">Reference proteome</keyword>
<gene>
    <name evidence="1" type="ORF">Acr_24g0007480</name>
</gene>
<organism evidence="1 2">
    <name type="scientific">Actinidia rufa</name>
    <dbReference type="NCBI Taxonomy" id="165716"/>
    <lineage>
        <taxon>Eukaryota</taxon>
        <taxon>Viridiplantae</taxon>
        <taxon>Streptophyta</taxon>
        <taxon>Embryophyta</taxon>
        <taxon>Tracheophyta</taxon>
        <taxon>Spermatophyta</taxon>
        <taxon>Magnoliopsida</taxon>
        <taxon>eudicotyledons</taxon>
        <taxon>Gunneridae</taxon>
        <taxon>Pentapetalae</taxon>
        <taxon>asterids</taxon>
        <taxon>Ericales</taxon>
        <taxon>Actinidiaceae</taxon>
        <taxon>Actinidia</taxon>
    </lineage>
</organism>
<evidence type="ECO:0000313" key="2">
    <source>
        <dbReference type="Proteomes" id="UP000585474"/>
    </source>
</evidence>
<dbReference type="Proteomes" id="UP000585474">
    <property type="component" value="Unassembled WGS sequence"/>
</dbReference>
<dbReference type="EMBL" id="BJWL01000024">
    <property type="protein sequence ID" value="GFZ14558.1"/>
    <property type="molecule type" value="Genomic_DNA"/>
</dbReference>
<comment type="caution">
    <text evidence="1">The sequence shown here is derived from an EMBL/GenBank/DDBJ whole genome shotgun (WGS) entry which is preliminary data.</text>
</comment>
<evidence type="ECO:0000313" key="1">
    <source>
        <dbReference type="EMBL" id="GFZ14558.1"/>
    </source>
</evidence>
<dbReference type="AlphaFoldDB" id="A0A7J0GUV1"/>
<name>A0A7J0GUV1_9ERIC</name>